<dbReference type="PANTHER" id="PTHR13604:SF0">
    <property type="entry name" value="ABASIC SITE PROCESSING PROTEIN HMCES"/>
    <property type="match status" value="1"/>
</dbReference>
<keyword evidence="3" id="KW-0227">DNA damage</keyword>
<keyword evidence="2 8" id="KW-0645">Protease</keyword>
<dbReference type="RefSeq" id="WP_089763819.1">
    <property type="nucleotide sequence ID" value="NZ_BKAT01000036.1"/>
</dbReference>
<evidence type="ECO:0000256" key="8">
    <source>
        <dbReference type="RuleBase" id="RU364100"/>
    </source>
</evidence>
<dbReference type="EMBL" id="FNRL01000022">
    <property type="protein sequence ID" value="SEA92185.1"/>
    <property type="molecule type" value="Genomic_DNA"/>
</dbReference>
<keyword evidence="4 8" id="KW-0378">Hydrolase</keyword>
<dbReference type="Pfam" id="PF02586">
    <property type="entry name" value="SRAP"/>
    <property type="match status" value="1"/>
</dbReference>
<dbReference type="InterPro" id="IPR036590">
    <property type="entry name" value="SRAP-like"/>
</dbReference>
<accession>A0A1H4F4C6</accession>
<dbReference type="OrthoDB" id="9782620at2"/>
<organism evidence="9 10">
    <name type="scientific">Chitinophaga terrae</name>
    <name type="common">ex Kim and Jung 2007</name>
    <dbReference type="NCBI Taxonomy" id="408074"/>
    <lineage>
        <taxon>Bacteria</taxon>
        <taxon>Pseudomonadati</taxon>
        <taxon>Bacteroidota</taxon>
        <taxon>Chitinophagia</taxon>
        <taxon>Chitinophagales</taxon>
        <taxon>Chitinophagaceae</taxon>
        <taxon>Chitinophaga</taxon>
    </lineage>
</organism>
<protein>
    <recommendedName>
        <fullName evidence="8">Abasic site processing protein</fullName>
        <ecNumber evidence="8">3.4.-.-</ecNumber>
    </recommendedName>
</protein>
<sequence length="241" mass="27645">MCYAIAFAADWKSLLNTLPELNEAPGSGIGFEKVYKQIPDSFPQWPVIYHEGGVDKIALMEWSALPGYLEDPGDEPESRRLHAFIKAEELLDVKSYWSRISANRCLIPVTGFFEFHAPDRQQGEIPYYFRSKETDIIFMAGLYTYAPFADMETGELRGTFGIITVEANDIIRQINNTGELAGRMPLMFTPRLAEEWTDPDLIELDMYDLLTYSFRSDALEYWQVKELTGKQPDDETNLEKI</sequence>
<evidence type="ECO:0000256" key="4">
    <source>
        <dbReference type="ARBA" id="ARBA00022801"/>
    </source>
</evidence>
<evidence type="ECO:0000313" key="10">
    <source>
        <dbReference type="Proteomes" id="UP000199656"/>
    </source>
</evidence>
<keyword evidence="10" id="KW-1185">Reference proteome</keyword>
<dbReference type="GO" id="GO:0003697">
    <property type="term" value="F:single-stranded DNA binding"/>
    <property type="evidence" value="ECO:0007669"/>
    <property type="project" value="InterPro"/>
</dbReference>
<gene>
    <name evidence="9" type="ORF">SAMN05660909_04164</name>
</gene>
<dbReference type="STRING" id="408074.SAMN05660909_04164"/>
<evidence type="ECO:0000256" key="2">
    <source>
        <dbReference type="ARBA" id="ARBA00022670"/>
    </source>
</evidence>
<dbReference type="EC" id="3.4.-.-" evidence="8"/>
<dbReference type="Proteomes" id="UP000199656">
    <property type="component" value="Unassembled WGS sequence"/>
</dbReference>
<dbReference type="SUPFAM" id="SSF143081">
    <property type="entry name" value="BB1717-like"/>
    <property type="match status" value="1"/>
</dbReference>
<dbReference type="GO" id="GO:0106300">
    <property type="term" value="P:protein-DNA covalent cross-linking repair"/>
    <property type="evidence" value="ECO:0007669"/>
    <property type="project" value="InterPro"/>
</dbReference>
<dbReference type="InterPro" id="IPR003738">
    <property type="entry name" value="SRAP"/>
</dbReference>
<proteinExistence type="inferred from homology"/>
<evidence type="ECO:0000256" key="1">
    <source>
        <dbReference type="ARBA" id="ARBA00008136"/>
    </source>
</evidence>
<dbReference type="Gene3D" id="3.90.1680.10">
    <property type="entry name" value="SOS response associated peptidase-like"/>
    <property type="match status" value="1"/>
</dbReference>
<dbReference type="AlphaFoldDB" id="A0A1H4F4C6"/>
<evidence type="ECO:0000256" key="3">
    <source>
        <dbReference type="ARBA" id="ARBA00022763"/>
    </source>
</evidence>
<comment type="similarity">
    <text evidence="1 8">Belongs to the SOS response-associated peptidase family.</text>
</comment>
<evidence type="ECO:0000256" key="7">
    <source>
        <dbReference type="ARBA" id="ARBA00023239"/>
    </source>
</evidence>
<dbReference type="GO" id="GO:0016829">
    <property type="term" value="F:lyase activity"/>
    <property type="evidence" value="ECO:0007669"/>
    <property type="project" value="UniProtKB-KW"/>
</dbReference>
<keyword evidence="6" id="KW-0238">DNA-binding</keyword>
<reference evidence="10" key="1">
    <citation type="submission" date="2016-10" db="EMBL/GenBank/DDBJ databases">
        <authorList>
            <person name="Varghese N."/>
            <person name="Submissions S."/>
        </authorList>
    </citation>
    <scope>NUCLEOTIDE SEQUENCE [LARGE SCALE GENOMIC DNA]</scope>
    <source>
        <strain evidence="10">DSM 23920</strain>
    </source>
</reference>
<dbReference type="GO" id="GO:0008233">
    <property type="term" value="F:peptidase activity"/>
    <property type="evidence" value="ECO:0007669"/>
    <property type="project" value="UniProtKB-KW"/>
</dbReference>
<keyword evidence="7" id="KW-0456">Lyase</keyword>
<keyword evidence="5" id="KW-0190">Covalent protein-DNA linkage</keyword>
<evidence type="ECO:0000313" key="9">
    <source>
        <dbReference type="EMBL" id="SEA92185.1"/>
    </source>
</evidence>
<dbReference type="PANTHER" id="PTHR13604">
    <property type="entry name" value="DC12-RELATED"/>
    <property type="match status" value="1"/>
</dbReference>
<dbReference type="GO" id="GO:0006508">
    <property type="term" value="P:proteolysis"/>
    <property type="evidence" value="ECO:0007669"/>
    <property type="project" value="UniProtKB-KW"/>
</dbReference>
<name>A0A1H4F4C6_9BACT</name>
<evidence type="ECO:0000256" key="6">
    <source>
        <dbReference type="ARBA" id="ARBA00023125"/>
    </source>
</evidence>
<evidence type="ECO:0000256" key="5">
    <source>
        <dbReference type="ARBA" id="ARBA00023124"/>
    </source>
</evidence>